<feature type="region of interest" description="Disordered" evidence="1">
    <location>
        <begin position="69"/>
        <end position="98"/>
    </location>
</feature>
<evidence type="ECO:0000313" key="4">
    <source>
        <dbReference type="Proteomes" id="UP000002296"/>
    </source>
</evidence>
<dbReference type="PANTHER" id="PTHR33297:SF4">
    <property type="entry name" value="AMASTIN"/>
    <property type="match status" value="1"/>
</dbReference>
<sequence length="461" mass="50814">MTMGTCNKCHKVLLLQCWPHPSFFLVVCYFVLGGRGRRQSEGVRFPSLFFFFLALGWRNHSMGRANHAFSASRNESTENSKSVPSQPEQEAVSPPPPPPAGDLDISPEIVTLAFVLNSVFLAVSLGTAWFLREQYAAGPNGENVKEAFKLWKTTRWVGSVRTSMRSDAIACTPVRQRLLVLQILAVSALFISLITLVAAVVRRYFLQGNSGIRLALIYCVAICFIILTVESAIGINVYTFSFVACGEGSSYHSHAFELSVGFALTIAAWAITAFAGIVVYNKVPFPRDERIVAYGIQAFDMLAFIAFLFSTVACAIPLWFYKDSARRILTEVFLWKERYSILWATNASSNSTSVKKLGCDSLSHYFLAAESFGIVSVLLNGTTFVIGFLLVKGLVGVTKYALMLGYISTMVAFLQWILLICIYYGDWCSGRVAYHRKKYVMAAGFALSVTAGVLMAVGTSL</sequence>
<proteinExistence type="predicted"/>
<feature type="transmembrane region" description="Helical" evidence="2">
    <location>
        <begin position="214"/>
        <end position="238"/>
    </location>
</feature>
<protein>
    <recommendedName>
        <fullName evidence="5">Amastin surface glycoprotein</fullName>
    </recommendedName>
</protein>
<dbReference type="KEGG" id="tcr:506511.80"/>
<dbReference type="RefSeq" id="XP_809365.1">
    <property type="nucleotide sequence ID" value="XM_804272.1"/>
</dbReference>
<dbReference type="PANTHER" id="PTHR33297">
    <property type="entry name" value="AMASTIN-LIKE SURFACE PROTEIN-LIKE PROTEIN-RELATED"/>
    <property type="match status" value="1"/>
</dbReference>
<feature type="transmembrane region" description="Helical" evidence="2">
    <location>
        <begin position="439"/>
        <end position="458"/>
    </location>
</feature>
<dbReference type="InterPro" id="IPR009944">
    <property type="entry name" value="Amastin"/>
</dbReference>
<feature type="transmembrane region" description="Helical" evidence="2">
    <location>
        <begin position="371"/>
        <end position="391"/>
    </location>
</feature>
<dbReference type="Proteomes" id="UP000002296">
    <property type="component" value="Unassembled WGS sequence"/>
</dbReference>
<reference evidence="3 4" key="1">
    <citation type="journal article" date="2005" name="Science">
        <title>The genome sequence of Trypanosoma cruzi, etiologic agent of Chagas disease.</title>
        <authorList>
            <person name="El-Sayed N.M."/>
            <person name="Myler P.J."/>
            <person name="Bartholomeu D.C."/>
            <person name="Nilsson D."/>
            <person name="Aggarwal G."/>
            <person name="Tran A.N."/>
            <person name="Ghedin E."/>
            <person name="Worthey E.A."/>
            <person name="Delcher A.L."/>
            <person name="Blandin G."/>
            <person name="Westenberger S.J."/>
            <person name="Caler E."/>
            <person name="Cerqueira G.C."/>
            <person name="Branche C."/>
            <person name="Haas B."/>
            <person name="Anupama A."/>
            <person name="Arner E."/>
            <person name="Aslund L."/>
            <person name="Attipoe P."/>
            <person name="Bontempi E."/>
            <person name="Bringaud F."/>
            <person name="Burton P."/>
            <person name="Cadag E."/>
            <person name="Campbell D.A."/>
            <person name="Carrington M."/>
            <person name="Crabtree J."/>
            <person name="Darban H."/>
            <person name="da Silveira J.F."/>
            <person name="de Jong P."/>
            <person name="Edwards K."/>
            <person name="Englund P.T."/>
            <person name="Fazelina G."/>
            <person name="Feldblyum T."/>
            <person name="Ferella M."/>
            <person name="Frasch A.C."/>
            <person name="Gull K."/>
            <person name="Horn D."/>
            <person name="Hou L."/>
            <person name="Huang Y."/>
            <person name="Kindlund E."/>
            <person name="Klingbeil M."/>
            <person name="Kluge S."/>
            <person name="Koo H."/>
            <person name="Lacerda D."/>
            <person name="Levin M.J."/>
            <person name="Lorenzi H."/>
            <person name="Louie T."/>
            <person name="Machado C.R."/>
            <person name="McCulloch R."/>
            <person name="McKenna A."/>
            <person name="Mizuno Y."/>
            <person name="Mottram J.C."/>
            <person name="Nelson S."/>
            <person name="Ochaya S."/>
            <person name="Osoegawa K."/>
            <person name="Pai G."/>
            <person name="Parsons M."/>
            <person name="Pentony M."/>
            <person name="Pettersson U."/>
            <person name="Pop M."/>
            <person name="Ramirez J.L."/>
            <person name="Rinta J."/>
            <person name="Robertson L."/>
            <person name="Salzberg S.L."/>
            <person name="Sanchez D.O."/>
            <person name="Seyler A."/>
            <person name="Sharma R."/>
            <person name="Shetty J."/>
            <person name="Simpson A.J."/>
            <person name="Sisk E."/>
            <person name="Tammi M.T."/>
            <person name="Tarleton R."/>
            <person name="Teixeira S."/>
            <person name="Van Aken S."/>
            <person name="Vogt C."/>
            <person name="Ward P.N."/>
            <person name="Wickstead B."/>
            <person name="Wortman J."/>
            <person name="White O."/>
            <person name="Fraser C.M."/>
            <person name="Stuart K.D."/>
            <person name="Andersson B."/>
        </authorList>
    </citation>
    <scope>NUCLEOTIDE SEQUENCE [LARGE SCALE GENOMIC DNA]</scope>
    <source>
        <strain evidence="3 4">CL Brener</strain>
    </source>
</reference>
<evidence type="ECO:0000313" key="3">
    <source>
        <dbReference type="EMBL" id="EAN87514.1"/>
    </source>
</evidence>
<evidence type="ECO:0008006" key="5">
    <source>
        <dbReference type="Google" id="ProtNLM"/>
    </source>
</evidence>
<feature type="transmembrane region" description="Helical" evidence="2">
    <location>
        <begin position="179"/>
        <end position="202"/>
    </location>
</feature>
<dbReference type="Pfam" id="PF07344">
    <property type="entry name" value="Amastin"/>
    <property type="match status" value="2"/>
</dbReference>
<comment type="caution">
    <text evidence="3">The sequence shown here is derived from an EMBL/GenBank/DDBJ whole genome shotgun (WGS) entry which is preliminary data.</text>
</comment>
<keyword evidence="4" id="KW-1185">Reference proteome</keyword>
<feature type="transmembrane region" description="Helical" evidence="2">
    <location>
        <begin position="258"/>
        <end position="280"/>
    </location>
</feature>
<gene>
    <name evidence="3" type="ORF">Tc00.1047053506511.80</name>
</gene>
<keyword evidence="2" id="KW-1133">Transmembrane helix</keyword>
<evidence type="ECO:0000256" key="2">
    <source>
        <dbReference type="SAM" id="Phobius"/>
    </source>
</evidence>
<accession>Q4D4Q5</accession>
<keyword evidence="2" id="KW-0812">Transmembrane</keyword>
<dbReference type="InParanoid" id="Q4D4Q5"/>
<evidence type="ECO:0000256" key="1">
    <source>
        <dbReference type="SAM" id="MobiDB-lite"/>
    </source>
</evidence>
<dbReference type="PaxDb" id="353153-Q4D4Q5"/>
<dbReference type="eggNOG" id="ENOG502SFS5">
    <property type="taxonomic scope" value="Eukaryota"/>
</dbReference>
<feature type="transmembrane region" description="Helical" evidence="2">
    <location>
        <begin position="301"/>
        <end position="321"/>
    </location>
</feature>
<dbReference type="OMA" id="SCPISHW"/>
<dbReference type="GeneID" id="3539956"/>
<organism evidence="3 4">
    <name type="scientific">Trypanosoma cruzi (strain CL Brener)</name>
    <dbReference type="NCBI Taxonomy" id="353153"/>
    <lineage>
        <taxon>Eukaryota</taxon>
        <taxon>Discoba</taxon>
        <taxon>Euglenozoa</taxon>
        <taxon>Kinetoplastea</taxon>
        <taxon>Metakinetoplastina</taxon>
        <taxon>Trypanosomatida</taxon>
        <taxon>Trypanosomatidae</taxon>
        <taxon>Trypanosoma</taxon>
        <taxon>Schizotrypanum</taxon>
    </lineage>
</organism>
<feature type="transmembrane region" description="Helical" evidence="2">
    <location>
        <begin position="403"/>
        <end position="427"/>
    </location>
</feature>
<keyword evidence="2" id="KW-0472">Membrane</keyword>
<name>Q4D4Q5_TRYCC</name>
<feature type="transmembrane region" description="Helical" evidence="2">
    <location>
        <begin position="44"/>
        <end position="60"/>
    </location>
</feature>
<feature type="transmembrane region" description="Helical" evidence="2">
    <location>
        <begin position="12"/>
        <end position="32"/>
    </location>
</feature>
<dbReference type="AlphaFoldDB" id="Q4D4Q5"/>
<feature type="compositionally biased region" description="Polar residues" evidence="1">
    <location>
        <begin position="69"/>
        <end position="83"/>
    </location>
</feature>
<feature type="transmembrane region" description="Helical" evidence="2">
    <location>
        <begin position="109"/>
        <end position="131"/>
    </location>
</feature>
<dbReference type="EMBL" id="AAHK01001025">
    <property type="protein sequence ID" value="EAN87514.1"/>
    <property type="molecule type" value="Genomic_DNA"/>
</dbReference>